<feature type="transmembrane region" description="Helical" evidence="2">
    <location>
        <begin position="78"/>
        <end position="98"/>
    </location>
</feature>
<gene>
    <name evidence="3" type="ORF">GCM10023094_20930</name>
</gene>
<keyword evidence="2" id="KW-0812">Transmembrane</keyword>
<evidence type="ECO:0000313" key="4">
    <source>
        <dbReference type="Proteomes" id="UP001501183"/>
    </source>
</evidence>
<evidence type="ECO:0000313" key="3">
    <source>
        <dbReference type="EMBL" id="GAA4477896.1"/>
    </source>
</evidence>
<reference evidence="4" key="1">
    <citation type="journal article" date="2019" name="Int. J. Syst. Evol. Microbiol.">
        <title>The Global Catalogue of Microorganisms (GCM) 10K type strain sequencing project: providing services to taxonomists for standard genome sequencing and annotation.</title>
        <authorList>
            <consortium name="The Broad Institute Genomics Platform"/>
            <consortium name="The Broad Institute Genome Sequencing Center for Infectious Disease"/>
            <person name="Wu L."/>
            <person name="Ma J."/>
        </authorList>
    </citation>
    <scope>NUCLEOTIDE SEQUENCE [LARGE SCALE GENOMIC DNA]</scope>
    <source>
        <strain evidence="4">JCM 32206</strain>
    </source>
</reference>
<keyword evidence="2" id="KW-1133">Transmembrane helix</keyword>
<dbReference type="InterPro" id="IPR050583">
    <property type="entry name" value="Mycobacterial_A85_antigen"/>
</dbReference>
<feature type="region of interest" description="Disordered" evidence="1">
    <location>
        <begin position="451"/>
        <end position="473"/>
    </location>
</feature>
<dbReference type="Proteomes" id="UP001501183">
    <property type="component" value="Unassembled WGS sequence"/>
</dbReference>
<feature type="transmembrane region" description="Helical" evidence="2">
    <location>
        <begin position="12"/>
        <end position="36"/>
    </location>
</feature>
<feature type="region of interest" description="Disordered" evidence="1">
    <location>
        <begin position="365"/>
        <end position="410"/>
    </location>
</feature>
<dbReference type="PANTHER" id="PTHR48098">
    <property type="entry name" value="ENTEROCHELIN ESTERASE-RELATED"/>
    <property type="match status" value="1"/>
</dbReference>
<feature type="transmembrane region" description="Helical" evidence="2">
    <location>
        <begin position="110"/>
        <end position="128"/>
    </location>
</feature>
<dbReference type="PANTHER" id="PTHR48098:SF1">
    <property type="entry name" value="DIACYLGLYCEROL ACYLTRANSFERASE_MYCOLYLTRANSFERASE AG85A"/>
    <property type="match status" value="1"/>
</dbReference>
<dbReference type="Gene3D" id="3.40.50.1820">
    <property type="entry name" value="alpha/beta hydrolase"/>
    <property type="match status" value="1"/>
</dbReference>
<feature type="transmembrane region" description="Helical" evidence="2">
    <location>
        <begin position="48"/>
        <end position="66"/>
    </location>
</feature>
<accession>A0ABP8P1N2</accession>
<name>A0ABP8P1N2_9NOCA</name>
<evidence type="ECO:0000256" key="2">
    <source>
        <dbReference type="SAM" id="Phobius"/>
    </source>
</evidence>
<keyword evidence="4" id="KW-1185">Reference proteome</keyword>
<dbReference type="SUPFAM" id="SSF53474">
    <property type="entry name" value="alpha/beta-Hydrolases"/>
    <property type="match status" value="1"/>
</dbReference>
<sequence>MNPNQSGYQHGGISLLTGWLPLTAEIVTVVVLIAAVGWRTRRWRSISVPVGMCLGVAAALTARWYVDDQGLSSDPAPTRLWVWVAATAAALAVAVLGWRGSRWRRRALSLLAVPLGLLCVALAVNQWVGYYPTVQAAWGAATAGPLPDQVAADELADLRGTTTATGKVVPVDIPDSASGFAHRTEYVYLPPAWFAGPTPPTLPVLMMIAGEFNTPADWMRSGDIVSTVDAYAASHAGRTPILVFVDAGGSFNNDTECVDGPRGNAADHLTGDVRPYVISTFGASPEAANWGIVGWSMGGTCAVDLTVMHPDLFSTFVDIAGDHGPTAGTKDQTIDRLYGGDSAQWAAYDPATVMSVHGPYTGVSGLFEDTDGTGRRRGGGNRPAPRSQPGSDDRAGIGGHDGTPDTDEKGAATDLCTAATAVGITCDVHTAPGGHTWQFAASAFADSLPSIASRIGTPDRGAPSNDPGPTLGG</sequence>
<keyword evidence="2" id="KW-0472">Membrane</keyword>
<evidence type="ECO:0000256" key="1">
    <source>
        <dbReference type="SAM" id="MobiDB-lite"/>
    </source>
</evidence>
<proteinExistence type="predicted"/>
<protein>
    <submittedName>
        <fullName evidence="3">Alpha/beta hydrolase-fold protein</fullName>
    </submittedName>
</protein>
<dbReference type="RefSeq" id="WP_345344435.1">
    <property type="nucleotide sequence ID" value="NZ_BAABFB010000030.1"/>
</dbReference>
<dbReference type="InterPro" id="IPR029058">
    <property type="entry name" value="AB_hydrolase_fold"/>
</dbReference>
<dbReference type="Pfam" id="PF00756">
    <property type="entry name" value="Esterase"/>
    <property type="match status" value="1"/>
</dbReference>
<dbReference type="GO" id="GO:0016787">
    <property type="term" value="F:hydrolase activity"/>
    <property type="evidence" value="ECO:0007669"/>
    <property type="project" value="UniProtKB-KW"/>
</dbReference>
<comment type="caution">
    <text evidence="3">The sequence shown here is derived from an EMBL/GenBank/DDBJ whole genome shotgun (WGS) entry which is preliminary data.</text>
</comment>
<dbReference type="InterPro" id="IPR000801">
    <property type="entry name" value="Esterase-like"/>
</dbReference>
<keyword evidence="3" id="KW-0378">Hydrolase</keyword>
<dbReference type="EMBL" id="BAABFB010000030">
    <property type="protein sequence ID" value="GAA4477896.1"/>
    <property type="molecule type" value="Genomic_DNA"/>
</dbReference>
<organism evidence="3 4">
    <name type="scientific">Rhodococcus olei</name>
    <dbReference type="NCBI Taxonomy" id="2161675"/>
    <lineage>
        <taxon>Bacteria</taxon>
        <taxon>Bacillati</taxon>
        <taxon>Actinomycetota</taxon>
        <taxon>Actinomycetes</taxon>
        <taxon>Mycobacteriales</taxon>
        <taxon>Nocardiaceae</taxon>
        <taxon>Rhodococcus</taxon>
    </lineage>
</organism>